<accession>A0ABN1G3X2</accession>
<dbReference type="Pfam" id="PF03682">
    <property type="entry name" value="UPF0158"/>
    <property type="match status" value="1"/>
</dbReference>
<protein>
    <submittedName>
        <fullName evidence="1">Uncharacterized protein</fullName>
    </submittedName>
</protein>
<name>A0ABN1G3X2_9BACI</name>
<dbReference type="EMBL" id="BAAADS010000015">
    <property type="protein sequence ID" value="GAA0603608.1"/>
    <property type="molecule type" value="Genomic_DNA"/>
</dbReference>
<sequence length="97" mass="11789">MKRAYDVVDGFGDMYVELPSEFDIHEYSMIEDFCYSLKDSQERDTLLRVIRGKGAFRRFKDTIIDFGLRQRWFDYRDECYKEIARQFCEDHGVEYVD</sequence>
<dbReference type="InterPro" id="IPR005361">
    <property type="entry name" value="UPF0158"/>
</dbReference>
<reference evidence="1 2" key="1">
    <citation type="journal article" date="2019" name="Int. J. Syst. Evol. Microbiol.">
        <title>The Global Catalogue of Microorganisms (GCM) 10K type strain sequencing project: providing services to taxonomists for standard genome sequencing and annotation.</title>
        <authorList>
            <consortium name="The Broad Institute Genomics Platform"/>
            <consortium name="The Broad Institute Genome Sequencing Center for Infectious Disease"/>
            <person name="Wu L."/>
            <person name="Ma J."/>
        </authorList>
    </citation>
    <scope>NUCLEOTIDE SEQUENCE [LARGE SCALE GENOMIC DNA]</scope>
    <source>
        <strain evidence="1 2">JCM 15395</strain>
    </source>
</reference>
<evidence type="ECO:0000313" key="1">
    <source>
        <dbReference type="EMBL" id="GAA0603608.1"/>
    </source>
</evidence>
<evidence type="ECO:0000313" key="2">
    <source>
        <dbReference type="Proteomes" id="UP001500866"/>
    </source>
</evidence>
<gene>
    <name evidence="1" type="ORF">GCM10009001_20800</name>
</gene>
<keyword evidence="2" id="KW-1185">Reference proteome</keyword>
<organism evidence="1 2">
    <name type="scientific">Virgibacillus siamensis</name>
    <dbReference type="NCBI Taxonomy" id="480071"/>
    <lineage>
        <taxon>Bacteria</taxon>
        <taxon>Bacillati</taxon>
        <taxon>Bacillota</taxon>
        <taxon>Bacilli</taxon>
        <taxon>Bacillales</taxon>
        <taxon>Bacillaceae</taxon>
        <taxon>Virgibacillus</taxon>
    </lineage>
</organism>
<dbReference type="Proteomes" id="UP001500866">
    <property type="component" value="Unassembled WGS sequence"/>
</dbReference>
<comment type="caution">
    <text evidence="1">The sequence shown here is derived from an EMBL/GenBank/DDBJ whole genome shotgun (WGS) entry which is preliminary data.</text>
</comment>
<proteinExistence type="predicted"/>